<evidence type="ECO:0000256" key="2">
    <source>
        <dbReference type="SAM" id="MobiDB-lite"/>
    </source>
</evidence>
<comment type="caution">
    <text evidence="3">The sequence shown here is derived from an EMBL/GenBank/DDBJ whole genome shotgun (WGS) entry which is preliminary data.</text>
</comment>
<proteinExistence type="predicted"/>
<feature type="coiled-coil region" evidence="1">
    <location>
        <begin position="38"/>
        <end position="65"/>
    </location>
</feature>
<dbReference type="Gene3D" id="6.10.140.1230">
    <property type="match status" value="1"/>
</dbReference>
<accession>A0A5J4YP67</accession>
<reference evidence="4" key="1">
    <citation type="journal article" date="2019" name="Nat. Commun.">
        <title>Expansion of phycobilisome linker gene families in mesophilic red algae.</title>
        <authorList>
            <person name="Lee J."/>
            <person name="Kim D."/>
            <person name="Bhattacharya D."/>
            <person name="Yoon H.S."/>
        </authorList>
    </citation>
    <scope>NUCLEOTIDE SEQUENCE [LARGE SCALE GENOMIC DNA]</scope>
    <source>
        <strain evidence="4">CCMP 1328</strain>
    </source>
</reference>
<dbReference type="Pfam" id="PF03357">
    <property type="entry name" value="Snf7"/>
    <property type="match status" value="1"/>
</dbReference>
<evidence type="ECO:0000313" key="4">
    <source>
        <dbReference type="Proteomes" id="UP000324585"/>
    </source>
</evidence>
<dbReference type="GO" id="GO:0007034">
    <property type="term" value="P:vacuolar transport"/>
    <property type="evidence" value="ECO:0007669"/>
    <property type="project" value="InterPro"/>
</dbReference>
<organism evidence="3 4">
    <name type="scientific">Porphyridium purpureum</name>
    <name type="common">Red alga</name>
    <name type="synonym">Porphyridium cruentum</name>
    <dbReference type="NCBI Taxonomy" id="35688"/>
    <lineage>
        <taxon>Eukaryota</taxon>
        <taxon>Rhodophyta</taxon>
        <taxon>Bangiophyceae</taxon>
        <taxon>Porphyridiales</taxon>
        <taxon>Porphyridiaceae</taxon>
        <taxon>Porphyridium</taxon>
    </lineage>
</organism>
<protein>
    <submittedName>
        <fullName evidence="3">Charged multivesicular body protein 1a</fullName>
    </submittedName>
</protein>
<evidence type="ECO:0000313" key="3">
    <source>
        <dbReference type="EMBL" id="KAA8492750.1"/>
    </source>
</evidence>
<dbReference type="AlphaFoldDB" id="A0A5J4YP67"/>
<name>A0A5J4YP67_PORPP</name>
<keyword evidence="4" id="KW-1185">Reference proteome</keyword>
<keyword evidence="1" id="KW-0175">Coiled coil</keyword>
<dbReference type="EMBL" id="VRMN01000008">
    <property type="protein sequence ID" value="KAA8492750.1"/>
    <property type="molecule type" value="Genomic_DNA"/>
</dbReference>
<dbReference type="InterPro" id="IPR005024">
    <property type="entry name" value="Snf7_fam"/>
</dbReference>
<dbReference type="PANTHER" id="PTHR10476">
    <property type="entry name" value="CHARGED MULTIVESICULAR BODY PROTEIN"/>
    <property type="match status" value="1"/>
</dbReference>
<dbReference type="Proteomes" id="UP000324585">
    <property type="component" value="Unassembled WGS sequence"/>
</dbReference>
<evidence type="ECO:0000256" key="1">
    <source>
        <dbReference type="SAM" id="Coils"/>
    </source>
</evidence>
<feature type="region of interest" description="Disordered" evidence="2">
    <location>
        <begin position="1"/>
        <end position="24"/>
    </location>
</feature>
<dbReference type="OMA" id="DMIFQLR"/>
<sequence>MGLFGKSKKEAPAPAASAAKAKPAPSLEDTVFNMRFTAKQLARMSQKAEKDVEKEKKKCRDAMAKQNVEGARIFAENAIRQENQALTYLKLASRLDAVASKLDGQMKMQQVTGQMSDVTLALGGALEAMDVEKIARTMDTFEKQFEDLDMTAKYMDGAISDTTAMSTPQNQVDDLLKQVGTANALEYQNMLFDGTKYGTPAQATAQASSAEDTSLEARLQALSTQK</sequence>
<gene>
    <name evidence="3" type="ORF">FVE85_9022</name>
</gene>
<dbReference type="OrthoDB" id="10266568at2759"/>
<feature type="compositionally biased region" description="Low complexity" evidence="2">
    <location>
        <begin position="12"/>
        <end position="24"/>
    </location>
</feature>